<evidence type="ECO:0000256" key="1">
    <source>
        <dbReference type="ARBA" id="ARBA00005417"/>
    </source>
</evidence>
<dbReference type="Gene3D" id="3.40.50.300">
    <property type="entry name" value="P-loop containing nucleotide triphosphate hydrolases"/>
    <property type="match status" value="1"/>
</dbReference>
<proteinExistence type="inferred from homology"/>
<evidence type="ECO:0000256" key="2">
    <source>
        <dbReference type="ARBA" id="ARBA00022448"/>
    </source>
</evidence>
<evidence type="ECO:0000256" key="3">
    <source>
        <dbReference type="ARBA" id="ARBA00022741"/>
    </source>
</evidence>
<dbReference type="RefSeq" id="WP_236332244.1">
    <property type="nucleotide sequence ID" value="NZ_CAKMMG010000001.1"/>
</dbReference>
<sequence length="238" mass="25920">MQDIILETRDLCKSFKHQPAVNKVSLTIPRNSIYGLLGPNGAGKSTTLKMIAGMLRPDSGSIRIHGHEWTRKALSRIGVLIEAPPLYENLTARENLKVRTLSLGLPHSRIEEVLAVVDLTHTGKKRAGQFSMGMKQRLGIAIALLNQPELLILDEPMNGLDPIGIQELRELIRSFPQQGITVILSSHILTEVEQVADQIGIIAGGVLGYQGAVPHGQELEALFMQVAAAARREGTVHA</sequence>
<keyword evidence="7" id="KW-1185">Reference proteome</keyword>
<dbReference type="Pfam" id="PF00005">
    <property type="entry name" value="ABC_tran"/>
    <property type="match status" value="1"/>
</dbReference>
<dbReference type="PANTHER" id="PTHR43335">
    <property type="entry name" value="ABC TRANSPORTER, ATP-BINDING PROTEIN"/>
    <property type="match status" value="1"/>
</dbReference>
<dbReference type="EMBL" id="CAKMMG010000001">
    <property type="protein sequence ID" value="CAH1195021.1"/>
    <property type="molecule type" value="Genomic_DNA"/>
</dbReference>
<dbReference type="Proteomes" id="UP000838324">
    <property type="component" value="Unassembled WGS sequence"/>
</dbReference>
<organism evidence="6 7">
    <name type="scientific">Paenibacillus auburnensis</name>
    <dbReference type="NCBI Taxonomy" id="2905649"/>
    <lineage>
        <taxon>Bacteria</taxon>
        <taxon>Bacillati</taxon>
        <taxon>Bacillota</taxon>
        <taxon>Bacilli</taxon>
        <taxon>Bacillales</taxon>
        <taxon>Paenibacillaceae</taxon>
        <taxon>Paenibacillus</taxon>
    </lineage>
</organism>
<accession>A0ABM9BV21</accession>
<dbReference type="GO" id="GO:0005524">
    <property type="term" value="F:ATP binding"/>
    <property type="evidence" value="ECO:0007669"/>
    <property type="project" value="UniProtKB-KW"/>
</dbReference>
<evidence type="ECO:0000256" key="4">
    <source>
        <dbReference type="ARBA" id="ARBA00022840"/>
    </source>
</evidence>
<comment type="caution">
    <text evidence="6">The sequence shown here is derived from an EMBL/GenBank/DDBJ whole genome shotgun (WGS) entry which is preliminary data.</text>
</comment>
<dbReference type="NCBIfam" id="TIGR03740">
    <property type="entry name" value="galliderm_ABC"/>
    <property type="match status" value="1"/>
</dbReference>
<evidence type="ECO:0000313" key="7">
    <source>
        <dbReference type="Proteomes" id="UP000838324"/>
    </source>
</evidence>
<protein>
    <submittedName>
        <fullName evidence="6">Bacitracin transport ATP-binding protein BcrA</fullName>
    </submittedName>
</protein>
<comment type="similarity">
    <text evidence="1">Belongs to the ABC transporter superfamily.</text>
</comment>
<dbReference type="InterPro" id="IPR003593">
    <property type="entry name" value="AAA+_ATPase"/>
</dbReference>
<name>A0ABM9BV21_9BACL</name>
<evidence type="ECO:0000313" key="6">
    <source>
        <dbReference type="EMBL" id="CAH1195021.1"/>
    </source>
</evidence>
<dbReference type="SUPFAM" id="SSF52540">
    <property type="entry name" value="P-loop containing nucleoside triphosphate hydrolases"/>
    <property type="match status" value="1"/>
</dbReference>
<gene>
    <name evidence="6" type="primary">bcrA_2</name>
    <name evidence="6" type="ORF">PAECIP111892_01942</name>
</gene>
<dbReference type="InterPro" id="IPR022501">
    <property type="entry name" value="ABC_Gallidermin_ATP-bd"/>
</dbReference>
<feature type="domain" description="ABC transporter" evidence="5">
    <location>
        <begin position="6"/>
        <end position="229"/>
    </location>
</feature>
<keyword evidence="2" id="KW-0813">Transport</keyword>
<dbReference type="PROSITE" id="PS50893">
    <property type="entry name" value="ABC_TRANSPORTER_2"/>
    <property type="match status" value="1"/>
</dbReference>
<keyword evidence="3" id="KW-0547">Nucleotide-binding</keyword>
<dbReference type="InterPro" id="IPR003439">
    <property type="entry name" value="ABC_transporter-like_ATP-bd"/>
</dbReference>
<dbReference type="InterPro" id="IPR027417">
    <property type="entry name" value="P-loop_NTPase"/>
</dbReference>
<evidence type="ECO:0000259" key="5">
    <source>
        <dbReference type="PROSITE" id="PS50893"/>
    </source>
</evidence>
<dbReference type="PANTHER" id="PTHR43335:SF4">
    <property type="entry name" value="ABC TRANSPORTER, ATP-BINDING PROTEIN"/>
    <property type="match status" value="1"/>
</dbReference>
<dbReference type="SMART" id="SM00382">
    <property type="entry name" value="AAA"/>
    <property type="match status" value="1"/>
</dbReference>
<keyword evidence="4 6" id="KW-0067">ATP-binding</keyword>
<dbReference type="CDD" id="cd03268">
    <property type="entry name" value="ABC_BcrA_bacitracin_resist"/>
    <property type="match status" value="1"/>
</dbReference>
<reference evidence="6" key="1">
    <citation type="submission" date="2022-01" db="EMBL/GenBank/DDBJ databases">
        <authorList>
            <person name="Criscuolo A."/>
        </authorList>
    </citation>
    <scope>NUCLEOTIDE SEQUENCE</scope>
    <source>
        <strain evidence="6">CIP111892</strain>
    </source>
</reference>